<dbReference type="SMART" id="SM00633">
    <property type="entry name" value="Glyco_10"/>
    <property type="match status" value="1"/>
</dbReference>
<dbReference type="GO" id="GO:0045493">
    <property type="term" value="P:xylan catabolic process"/>
    <property type="evidence" value="ECO:0007669"/>
    <property type="project" value="UniProtKB-KW"/>
</dbReference>
<feature type="active site" description="Nucleophile" evidence="9">
    <location>
        <position position="274"/>
    </location>
</feature>
<dbReference type="Proteomes" id="UP000027821">
    <property type="component" value="Unassembled WGS sequence"/>
</dbReference>
<evidence type="ECO:0000256" key="3">
    <source>
        <dbReference type="ARBA" id="ARBA00022651"/>
    </source>
</evidence>
<proteinExistence type="inferred from homology"/>
<comment type="caution">
    <text evidence="12">The sequence shown here is derived from an EMBL/GenBank/DDBJ whole genome shotgun (WGS) entry which is preliminary data.</text>
</comment>
<dbReference type="InterPro" id="IPR001000">
    <property type="entry name" value="GH10_dom"/>
</dbReference>
<gene>
    <name evidence="12" type="ORF">EL17_18290</name>
</gene>
<keyword evidence="3 12" id="KW-0858">Xylan degradation</keyword>
<protein>
    <recommendedName>
        <fullName evidence="10">Beta-xylanase</fullName>
        <ecNumber evidence="10">3.2.1.8</ecNumber>
    </recommendedName>
</protein>
<comment type="catalytic activity">
    <reaction evidence="1 10">
        <text>Endohydrolysis of (1-&gt;4)-beta-D-xylosidic linkages in xylans.</text>
        <dbReference type="EC" id="3.2.1.8"/>
    </reaction>
</comment>
<evidence type="ECO:0000256" key="10">
    <source>
        <dbReference type="RuleBase" id="RU361174"/>
    </source>
</evidence>
<dbReference type="InterPro" id="IPR044846">
    <property type="entry name" value="GH10"/>
</dbReference>
<feature type="domain" description="GH10" evidence="11">
    <location>
        <begin position="33"/>
        <end position="360"/>
    </location>
</feature>
<keyword evidence="6 10" id="KW-0119">Carbohydrate metabolism</keyword>
<keyword evidence="13" id="KW-1185">Reference proteome</keyword>
<evidence type="ECO:0000256" key="2">
    <source>
        <dbReference type="ARBA" id="ARBA00007495"/>
    </source>
</evidence>
<dbReference type="PANTHER" id="PTHR31490">
    <property type="entry name" value="GLYCOSYL HYDROLASE"/>
    <property type="match status" value="1"/>
</dbReference>
<evidence type="ECO:0000256" key="6">
    <source>
        <dbReference type="ARBA" id="ARBA00023277"/>
    </source>
</evidence>
<evidence type="ECO:0000259" key="11">
    <source>
        <dbReference type="PROSITE" id="PS51760"/>
    </source>
</evidence>
<dbReference type="PROSITE" id="PS00591">
    <property type="entry name" value="GH10_1"/>
    <property type="match status" value="1"/>
</dbReference>
<reference evidence="12 13" key="1">
    <citation type="submission" date="2014-04" db="EMBL/GenBank/DDBJ databases">
        <title>Characterization and application of a salt tolerant electro-active bacterium.</title>
        <authorList>
            <person name="Yang L."/>
            <person name="Wei S."/>
            <person name="Tay Q.X.M."/>
        </authorList>
    </citation>
    <scope>NUCLEOTIDE SEQUENCE [LARGE SCALE GENOMIC DNA]</scope>
    <source>
        <strain evidence="12 13">LY1</strain>
    </source>
</reference>
<evidence type="ECO:0000256" key="5">
    <source>
        <dbReference type="ARBA" id="ARBA00022801"/>
    </source>
</evidence>
<sequence length="362" mass="41548">MEMYLKQTVFIFLLAFSLSCVETQENNPLLVEPEEETAVDQVIRHKAAFNVGAAVTRNELNSASYANTLKTHYSQITAEYEMKMAHIWNGVNNYNWTNADALVKFAEDNDMEVHGHTLVWYKSFPNWFKNANYDSASFEGHVKTYIETVVGRYKGKIISWDVANEIFLDNGGLRSTDCPVFKTFKDPVAFYGRCYRYAREADPEAKLFYNDYNVVLAGGKRGAMRSMATRFKSEGYPLDGIGDQMHYMETTNRNTIKNGLADMALTGLLIHISELDIRINTGQSDNFVYSTTEQQKHANAYKEIVEAYEAIPQSQKFAISTWGLHDGSTWLTDWWHPKEYPLLFDDKFEKKLTYEGFLNGLK</sequence>
<evidence type="ECO:0000256" key="9">
    <source>
        <dbReference type="PROSITE-ProRule" id="PRU10061"/>
    </source>
</evidence>
<accession>A0A074KRV8</accession>
<dbReference type="AlphaFoldDB" id="A0A074KRV8"/>
<evidence type="ECO:0000256" key="1">
    <source>
        <dbReference type="ARBA" id="ARBA00000681"/>
    </source>
</evidence>
<dbReference type="PANTHER" id="PTHR31490:SF88">
    <property type="entry name" value="BETA-XYLANASE"/>
    <property type="match status" value="1"/>
</dbReference>
<dbReference type="eggNOG" id="COG3693">
    <property type="taxonomic scope" value="Bacteria"/>
</dbReference>
<dbReference type="PROSITE" id="PS51257">
    <property type="entry name" value="PROKAR_LIPOPROTEIN"/>
    <property type="match status" value="1"/>
</dbReference>
<dbReference type="Pfam" id="PF00331">
    <property type="entry name" value="Glyco_hydro_10"/>
    <property type="match status" value="1"/>
</dbReference>
<dbReference type="GO" id="GO:0031176">
    <property type="term" value="F:endo-1,4-beta-xylanase activity"/>
    <property type="evidence" value="ECO:0007669"/>
    <property type="project" value="UniProtKB-EC"/>
</dbReference>
<keyword evidence="5 10" id="KW-0378">Hydrolase</keyword>
<name>A0A074KRV8_9BACT</name>
<evidence type="ECO:0000313" key="12">
    <source>
        <dbReference type="EMBL" id="KEO72686.1"/>
    </source>
</evidence>
<dbReference type="PROSITE" id="PS51760">
    <property type="entry name" value="GH10_2"/>
    <property type="match status" value="1"/>
</dbReference>
<dbReference type="OrthoDB" id="9809277at2"/>
<evidence type="ECO:0000256" key="7">
    <source>
        <dbReference type="ARBA" id="ARBA00023295"/>
    </source>
</evidence>
<dbReference type="PRINTS" id="PR00134">
    <property type="entry name" value="GLHYDRLASE10"/>
</dbReference>
<dbReference type="Gene3D" id="3.20.20.80">
    <property type="entry name" value="Glycosidases"/>
    <property type="match status" value="1"/>
</dbReference>
<keyword evidence="7 10" id="KW-0326">Glycosidase</keyword>
<organism evidence="12 13">
    <name type="scientific">Anditalea andensis</name>
    <dbReference type="NCBI Taxonomy" id="1048983"/>
    <lineage>
        <taxon>Bacteria</taxon>
        <taxon>Pseudomonadati</taxon>
        <taxon>Bacteroidota</taxon>
        <taxon>Cytophagia</taxon>
        <taxon>Cytophagales</taxon>
        <taxon>Cytophagaceae</taxon>
        <taxon>Anditalea</taxon>
    </lineage>
</organism>
<keyword evidence="8 10" id="KW-0624">Polysaccharide degradation</keyword>
<evidence type="ECO:0000256" key="8">
    <source>
        <dbReference type="ARBA" id="ARBA00023326"/>
    </source>
</evidence>
<evidence type="ECO:0000313" key="13">
    <source>
        <dbReference type="Proteomes" id="UP000027821"/>
    </source>
</evidence>
<dbReference type="SUPFAM" id="SSF51445">
    <property type="entry name" value="(Trans)glycosidases"/>
    <property type="match status" value="1"/>
</dbReference>
<evidence type="ECO:0000256" key="4">
    <source>
        <dbReference type="ARBA" id="ARBA00022729"/>
    </source>
</evidence>
<dbReference type="InterPro" id="IPR017853">
    <property type="entry name" value="GH"/>
</dbReference>
<comment type="similarity">
    <text evidence="2 10">Belongs to the glycosyl hydrolase 10 (cellulase F) family.</text>
</comment>
<keyword evidence="4" id="KW-0732">Signal</keyword>
<dbReference type="STRING" id="1048983.EL17_18290"/>
<dbReference type="InterPro" id="IPR031158">
    <property type="entry name" value="GH10_AS"/>
</dbReference>
<dbReference type="EC" id="3.2.1.8" evidence="10"/>
<dbReference type="EMBL" id="JMIH01000024">
    <property type="protein sequence ID" value="KEO72686.1"/>
    <property type="molecule type" value="Genomic_DNA"/>
</dbReference>